<evidence type="ECO:0000313" key="4">
    <source>
        <dbReference type="Proteomes" id="UP000465609"/>
    </source>
</evidence>
<dbReference type="GO" id="GO:0016787">
    <property type="term" value="F:hydrolase activity"/>
    <property type="evidence" value="ECO:0007669"/>
    <property type="project" value="UniProtKB-KW"/>
</dbReference>
<geneLocation type="plasmid" evidence="3 4">
    <name>pJCM15296</name>
</geneLocation>
<evidence type="ECO:0000313" key="3">
    <source>
        <dbReference type="EMBL" id="BBX88200.1"/>
    </source>
</evidence>
<evidence type="ECO:0000259" key="2">
    <source>
        <dbReference type="Pfam" id="PF12697"/>
    </source>
</evidence>
<dbReference type="PANTHER" id="PTHR43798:SF31">
    <property type="entry name" value="AB HYDROLASE SUPERFAMILY PROTEIN YCLE"/>
    <property type="match status" value="1"/>
</dbReference>
<accession>A0ABM7IN29</accession>
<name>A0ABM7IN29_9MYCO</name>
<feature type="domain" description="AB hydrolase-1" evidence="2">
    <location>
        <begin position="50"/>
        <end position="301"/>
    </location>
</feature>
<dbReference type="Proteomes" id="UP000465609">
    <property type="component" value="Plasmid pJCM15296"/>
</dbReference>
<dbReference type="SUPFAM" id="SSF53474">
    <property type="entry name" value="alpha/beta-Hydrolases"/>
    <property type="match status" value="1"/>
</dbReference>
<dbReference type="InterPro" id="IPR029058">
    <property type="entry name" value="AB_hydrolase_fold"/>
</dbReference>
<reference evidence="3 4" key="1">
    <citation type="journal article" date="2019" name="Emerg. Microbes Infect.">
        <title>Comprehensive subspecies identification of 175 nontuberculous mycobacteria species based on 7547 genomic profiles.</title>
        <authorList>
            <person name="Matsumoto Y."/>
            <person name="Kinjo T."/>
            <person name="Motooka D."/>
            <person name="Nabeya D."/>
            <person name="Jung N."/>
            <person name="Uechi K."/>
            <person name="Horii T."/>
            <person name="Iida T."/>
            <person name="Fujita J."/>
            <person name="Nakamura S."/>
        </authorList>
    </citation>
    <scope>NUCLEOTIDE SEQUENCE [LARGE SCALE GENOMIC DNA]</scope>
    <source>
        <strain evidence="3 4">JCM 15296</strain>
        <plasmid evidence="3">pJCM15296</plasmid>
    </source>
</reference>
<keyword evidence="4" id="KW-1185">Reference proteome</keyword>
<dbReference type="Pfam" id="PF12697">
    <property type="entry name" value="Abhydrolase_6"/>
    <property type="match status" value="1"/>
</dbReference>
<dbReference type="PANTHER" id="PTHR43798">
    <property type="entry name" value="MONOACYLGLYCEROL LIPASE"/>
    <property type="match status" value="1"/>
</dbReference>
<organism evidence="3 4">
    <name type="scientific">Mycolicibacterium aubagnense</name>
    <dbReference type="NCBI Taxonomy" id="319707"/>
    <lineage>
        <taxon>Bacteria</taxon>
        <taxon>Bacillati</taxon>
        <taxon>Actinomycetota</taxon>
        <taxon>Actinomycetes</taxon>
        <taxon>Mycobacteriales</taxon>
        <taxon>Mycobacteriaceae</taxon>
        <taxon>Mycolicibacterium</taxon>
    </lineage>
</organism>
<keyword evidence="3" id="KW-0614">Plasmid</keyword>
<proteinExistence type="predicted"/>
<dbReference type="InterPro" id="IPR050266">
    <property type="entry name" value="AB_hydrolase_sf"/>
</dbReference>
<gene>
    <name evidence="3" type="ORF">MAUB_64010</name>
</gene>
<evidence type="ECO:0000256" key="1">
    <source>
        <dbReference type="ARBA" id="ARBA00022801"/>
    </source>
</evidence>
<dbReference type="InterPro" id="IPR000073">
    <property type="entry name" value="AB_hydrolase_1"/>
</dbReference>
<sequence>MTAALLAPTPAPRTKPITAAPATRELIVLTDDGTRLAVRDYHPANAEVAVVLTHGWCLSRESWDRQRRYLIDQWGHRARVIDYDHRGHGRSDAATVATATPAQLADDLATVITALNVTTPLVLAGHSMGAMSVLEFMARDHRPVEPGGLVLVATAAHHVAEHGLGRMLATPATGTLHHLVPYLPDHILRRLVGPVCAAVGRCVHCGGDEQATLCTLAASAIARTPLSTAVGFLPGLRSYDAYRALSTITAHTVVVSGGLDLLTPAVHAHEMVAAIDGAEHIHLPHVGHMVLTEAATAVNDALGRVLHKCLRSNP</sequence>
<keyword evidence="1 3" id="KW-0378">Hydrolase</keyword>
<dbReference type="EMBL" id="AP022578">
    <property type="protein sequence ID" value="BBX88200.1"/>
    <property type="molecule type" value="Genomic_DNA"/>
</dbReference>
<dbReference type="Gene3D" id="3.40.50.1820">
    <property type="entry name" value="alpha/beta hydrolase"/>
    <property type="match status" value="1"/>
</dbReference>
<dbReference type="RefSeq" id="WP_138230783.1">
    <property type="nucleotide sequence ID" value="NZ_AP022578.1"/>
</dbReference>
<protein>
    <submittedName>
        <fullName evidence="3">Hydrolase alpha/beta fold protein</fullName>
    </submittedName>
</protein>